<evidence type="ECO:0000256" key="1">
    <source>
        <dbReference type="SAM" id="MobiDB-lite"/>
    </source>
</evidence>
<dbReference type="AlphaFoldDB" id="A0A8R7UXH9"/>
<reference evidence="2" key="3">
    <citation type="submission" date="2022-06" db="UniProtKB">
        <authorList>
            <consortium name="EnsemblPlants"/>
        </authorList>
    </citation>
    <scope>IDENTIFICATION</scope>
</reference>
<accession>A0A8R7UXH9</accession>
<proteinExistence type="predicted"/>
<reference evidence="3" key="1">
    <citation type="journal article" date="2013" name="Nature">
        <title>Draft genome of the wheat A-genome progenitor Triticum urartu.</title>
        <authorList>
            <person name="Ling H.Q."/>
            <person name="Zhao S."/>
            <person name="Liu D."/>
            <person name="Wang J."/>
            <person name="Sun H."/>
            <person name="Zhang C."/>
            <person name="Fan H."/>
            <person name="Li D."/>
            <person name="Dong L."/>
            <person name="Tao Y."/>
            <person name="Gao C."/>
            <person name="Wu H."/>
            <person name="Li Y."/>
            <person name="Cui Y."/>
            <person name="Guo X."/>
            <person name="Zheng S."/>
            <person name="Wang B."/>
            <person name="Yu K."/>
            <person name="Liang Q."/>
            <person name="Yang W."/>
            <person name="Lou X."/>
            <person name="Chen J."/>
            <person name="Feng M."/>
            <person name="Jian J."/>
            <person name="Zhang X."/>
            <person name="Luo G."/>
            <person name="Jiang Y."/>
            <person name="Liu J."/>
            <person name="Wang Z."/>
            <person name="Sha Y."/>
            <person name="Zhang B."/>
            <person name="Wu H."/>
            <person name="Tang D."/>
            <person name="Shen Q."/>
            <person name="Xue P."/>
            <person name="Zou S."/>
            <person name="Wang X."/>
            <person name="Liu X."/>
            <person name="Wang F."/>
            <person name="Yang Y."/>
            <person name="An X."/>
            <person name="Dong Z."/>
            <person name="Zhang K."/>
            <person name="Zhang X."/>
            <person name="Luo M.C."/>
            <person name="Dvorak J."/>
            <person name="Tong Y."/>
            <person name="Wang J."/>
            <person name="Yang H."/>
            <person name="Li Z."/>
            <person name="Wang D."/>
            <person name="Zhang A."/>
            <person name="Wang J."/>
        </authorList>
    </citation>
    <scope>NUCLEOTIDE SEQUENCE</scope>
    <source>
        <strain evidence="3">cv. G1812</strain>
    </source>
</reference>
<evidence type="ECO:0000313" key="2">
    <source>
        <dbReference type="EnsemblPlants" id="TuG1812G0600003344.01.T01.cds439964"/>
    </source>
</evidence>
<keyword evidence="3" id="KW-1185">Reference proteome</keyword>
<name>A0A8R7UXH9_TRIUA</name>
<dbReference type="Proteomes" id="UP000015106">
    <property type="component" value="Chromosome 6"/>
</dbReference>
<sequence length="69" mass="7314">RMAGLYRGMRGPASGNQSTGRDRPFQKARVGGNVRVVMAGYVRDRDRDAVVSLAGCLVGSPSRGAACQF</sequence>
<reference evidence="2" key="2">
    <citation type="submission" date="2018-03" db="EMBL/GenBank/DDBJ databases">
        <title>The Triticum urartu genome reveals the dynamic nature of wheat genome evolution.</title>
        <authorList>
            <person name="Ling H."/>
            <person name="Ma B."/>
            <person name="Shi X."/>
            <person name="Liu H."/>
            <person name="Dong L."/>
            <person name="Sun H."/>
            <person name="Cao Y."/>
            <person name="Gao Q."/>
            <person name="Zheng S."/>
            <person name="Li Y."/>
            <person name="Yu Y."/>
            <person name="Du H."/>
            <person name="Qi M."/>
            <person name="Li Y."/>
            <person name="Yu H."/>
            <person name="Cui Y."/>
            <person name="Wang N."/>
            <person name="Chen C."/>
            <person name="Wu H."/>
            <person name="Zhao Y."/>
            <person name="Zhang J."/>
            <person name="Li Y."/>
            <person name="Zhou W."/>
            <person name="Zhang B."/>
            <person name="Hu W."/>
            <person name="Eijk M."/>
            <person name="Tang J."/>
            <person name="Witsenboer H."/>
            <person name="Zhao S."/>
            <person name="Li Z."/>
            <person name="Zhang A."/>
            <person name="Wang D."/>
            <person name="Liang C."/>
        </authorList>
    </citation>
    <scope>NUCLEOTIDE SEQUENCE [LARGE SCALE GENOMIC DNA]</scope>
    <source>
        <strain evidence="2">cv. G1812</strain>
    </source>
</reference>
<evidence type="ECO:0000313" key="3">
    <source>
        <dbReference type="Proteomes" id="UP000015106"/>
    </source>
</evidence>
<feature type="region of interest" description="Disordered" evidence="1">
    <location>
        <begin position="1"/>
        <end position="25"/>
    </location>
</feature>
<dbReference type="EnsemblPlants" id="TuG1812G0600003344.01.T01">
    <property type="protein sequence ID" value="TuG1812G0600003344.01.T01.cds439964"/>
    <property type="gene ID" value="TuG1812G0600003344.01"/>
</dbReference>
<dbReference type="Gramene" id="TuG1812G0600003344.01.T01">
    <property type="protein sequence ID" value="TuG1812G0600003344.01.T01.cds439964"/>
    <property type="gene ID" value="TuG1812G0600003344.01"/>
</dbReference>
<organism evidence="2 3">
    <name type="scientific">Triticum urartu</name>
    <name type="common">Red wild einkorn</name>
    <name type="synonym">Crithodium urartu</name>
    <dbReference type="NCBI Taxonomy" id="4572"/>
    <lineage>
        <taxon>Eukaryota</taxon>
        <taxon>Viridiplantae</taxon>
        <taxon>Streptophyta</taxon>
        <taxon>Embryophyta</taxon>
        <taxon>Tracheophyta</taxon>
        <taxon>Spermatophyta</taxon>
        <taxon>Magnoliopsida</taxon>
        <taxon>Liliopsida</taxon>
        <taxon>Poales</taxon>
        <taxon>Poaceae</taxon>
        <taxon>BOP clade</taxon>
        <taxon>Pooideae</taxon>
        <taxon>Triticodae</taxon>
        <taxon>Triticeae</taxon>
        <taxon>Triticinae</taxon>
        <taxon>Triticum</taxon>
    </lineage>
</organism>
<protein>
    <submittedName>
        <fullName evidence="2">Uncharacterized protein</fullName>
    </submittedName>
</protein>